<dbReference type="PANTHER" id="PTHR40252:SF2">
    <property type="entry name" value="BLR0328 PROTEIN"/>
    <property type="match status" value="1"/>
</dbReference>
<evidence type="ECO:0000259" key="2">
    <source>
        <dbReference type="SMART" id="SM01204"/>
    </source>
</evidence>
<feature type="domain" description="FIST C-domain" evidence="2">
    <location>
        <begin position="218"/>
        <end position="360"/>
    </location>
</feature>
<feature type="domain" description="FIST" evidence="1">
    <location>
        <begin position="23"/>
        <end position="217"/>
    </location>
</feature>
<name>A0A2T5GGD5_9SPHN</name>
<evidence type="ECO:0000313" key="3">
    <source>
        <dbReference type="EMBL" id="PTQ58380.1"/>
    </source>
</evidence>
<gene>
    <name evidence="3" type="ORF">C8J26_3679</name>
</gene>
<dbReference type="AlphaFoldDB" id="A0A2T5GGD5"/>
<protein>
    <recommendedName>
        <fullName evidence="5">Histidine kinase</fullName>
    </recommendedName>
</protein>
<sequence>MWVERVNLSGIAESTSVLRSRSSPAQLVITFGPTQSLRSGEITRLLRTSFPEAILFGCSTGTTVEGRSLSDTNTVAVAIGFETSWARVAIERIADMSDSYRAGQAIGLELGGEQLVGVLVLSDGLAVNGSALVNGLKNTLPEHVKISGGLAGDGAQFADTLVTVGDLAESGLIAAVGLYGPSLRMTHEAAGGWDEFGPVRIITRSDDSILYELDGKPALDLYETYLGDEAAALPASALLYPLKIWDPACPDDEVVRTVLSVDHARRSMKFAGDIPQGWKARLMRGSFERLIDSAAEAADSAKSQMENQTSYDGLCLIVSCVGRRLLMGQQTEEEIDVVYSSIGGSFPIVGFYSYGEILANSKTGPSGLHNQTITLTMISEVA</sequence>
<dbReference type="PANTHER" id="PTHR40252">
    <property type="entry name" value="BLR0328 PROTEIN"/>
    <property type="match status" value="1"/>
</dbReference>
<reference evidence="3 4" key="1">
    <citation type="submission" date="2018-04" db="EMBL/GenBank/DDBJ databases">
        <title>Genomic Encyclopedia of Type Strains, Phase III (KMG-III): the genomes of soil and plant-associated and newly described type strains.</title>
        <authorList>
            <person name="Whitman W."/>
        </authorList>
    </citation>
    <scope>NUCLEOTIDE SEQUENCE [LARGE SCALE GENOMIC DNA]</scope>
    <source>
        <strain evidence="3 4">MA101b</strain>
    </source>
</reference>
<proteinExistence type="predicted"/>
<comment type="caution">
    <text evidence="3">The sequence shown here is derived from an EMBL/GenBank/DDBJ whole genome shotgun (WGS) entry which is preliminary data.</text>
</comment>
<dbReference type="SMART" id="SM00897">
    <property type="entry name" value="FIST"/>
    <property type="match status" value="1"/>
</dbReference>
<dbReference type="EMBL" id="QAOG01000008">
    <property type="protein sequence ID" value="PTQ58380.1"/>
    <property type="molecule type" value="Genomic_DNA"/>
</dbReference>
<dbReference type="Pfam" id="PF08495">
    <property type="entry name" value="FIST"/>
    <property type="match status" value="1"/>
</dbReference>
<dbReference type="InterPro" id="IPR019494">
    <property type="entry name" value="FIST_C"/>
</dbReference>
<dbReference type="Proteomes" id="UP000244189">
    <property type="component" value="Unassembled WGS sequence"/>
</dbReference>
<organism evidence="3 4">
    <name type="scientific">Sphingomonas aurantiaca</name>
    <dbReference type="NCBI Taxonomy" id="185949"/>
    <lineage>
        <taxon>Bacteria</taxon>
        <taxon>Pseudomonadati</taxon>
        <taxon>Pseudomonadota</taxon>
        <taxon>Alphaproteobacteria</taxon>
        <taxon>Sphingomonadales</taxon>
        <taxon>Sphingomonadaceae</taxon>
        <taxon>Sphingomonas</taxon>
    </lineage>
</organism>
<evidence type="ECO:0000313" key="4">
    <source>
        <dbReference type="Proteomes" id="UP000244189"/>
    </source>
</evidence>
<dbReference type="Pfam" id="PF10442">
    <property type="entry name" value="FIST_C"/>
    <property type="match status" value="1"/>
</dbReference>
<evidence type="ECO:0000259" key="1">
    <source>
        <dbReference type="SMART" id="SM00897"/>
    </source>
</evidence>
<accession>A0A2T5GGD5</accession>
<dbReference type="SMART" id="SM01204">
    <property type="entry name" value="FIST_C"/>
    <property type="match status" value="1"/>
</dbReference>
<evidence type="ECO:0008006" key="5">
    <source>
        <dbReference type="Google" id="ProtNLM"/>
    </source>
</evidence>
<keyword evidence="4" id="KW-1185">Reference proteome</keyword>
<dbReference type="InterPro" id="IPR013702">
    <property type="entry name" value="FIST_domain_N"/>
</dbReference>